<feature type="region of interest" description="Disordered" evidence="1">
    <location>
        <begin position="1000"/>
        <end position="1029"/>
    </location>
</feature>
<keyword evidence="3" id="KW-1185">Reference proteome</keyword>
<comment type="caution">
    <text evidence="2">The sequence shown here is derived from an EMBL/GenBank/DDBJ whole genome shotgun (WGS) entry which is preliminary data.</text>
</comment>
<dbReference type="AlphaFoldDB" id="A0A395T646"/>
<dbReference type="Proteomes" id="UP000266234">
    <property type="component" value="Unassembled WGS sequence"/>
</dbReference>
<organism evidence="2 3">
    <name type="scientific">Fusarium longipes</name>
    <dbReference type="NCBI Taxonomy" id="694270"/>
    <lineage>
        <taxon>Eukaryota</taxon>
        <taxon>Fungi</taxon>
        <taxon>Dikarya</taxon>
        <taxon>Ascomycota</taxon>
        <taxon>Pezizomycotina</taxon>
        <taxon>Sordariomycetes</taxon>
        <taxon>Hypocreomycetidae</taxon>
        <taxon>Hypocreales</taxon>
        <taxon>Nectriaceae</taxon>
        <taxon>Fusarium</taxon>
    </lineage>
</organism>
<dbReference type="STRING" id="694270.A0A395T646"/>
<evidence type="ECO:0000256" key="1">
    <source>
        <dbReference type="SAM" id="MobiDB-lite"/>
    </source>
</evidence>
<feature type="region of interest" description="Disordered" evidence="1">
    <location>
        <begin position="1"/>
        <end position="20"/>
    </location>
</feature>
<reference evidence="2 3" key="1">
    <citation type="journal article" date="2018" name="PLoS Pathog.">
        <title>Evolution of structural diversity of trichothecenes, a family of toxins produced by plant pathogenic and entomopathogenic fungi.</title>
        <authorList>
            <person name="Proctor R.H."/>
            <person name="McCormick S.P."/>
            <person name="Kim H.S."/>
            <person name="Cardoza R.E."/>
            <person name="Stanley A.M."/>
            <person name="Lindo L."/>
            <person name="Kelly A."/>
            <person name="Brown D.W."/>
            <person name="Lee T."/>
            <person name="Vaughan M.M."/>
            <person name="Alexander N.J."/>
            <person name="Busman M."/>
            <person name="Gutierrez S."/>
        </authorList>
    </citation>
    <scope>NUCLEOTIDE SEQUENCE [LARGE SCALE GENOMIC DNA]</scope>
    <source>
        <strain evidence="2 3">NRRL 20695</strain>
    </source>
</reference>
<evidence type="ECO:0000313" key="3">
    <source>
        <dbReference type="Proteomes" id="UP000266234"/>
    </source>
</evidence>
<dbReference type="EMBL" id="PXOG01000035">
    <property type="protein sequence ID" value="RGP80141.1"/>
    <property type="molecule type" value="Genomic_DNA"/>
</dbReference>
<sequence>MSNDSQDDPSLTAPDFNSPEHNRLLREKHNHPMRLGKHRGFFKTLGEEEWELSQACLTEQQRADTDGGVKPMITNRQLCASRGYGVNSVWPPFDPGSCRNDFESEMARHGNLVGQRWLKLNRLVLGSEKTIQDTILKLSQGKIKDDKGKTLDIDHYLNLSWEKARDTYNNNHATESGEMTSSFRLDPKGGITPNRSADLDVFSLVYLTSQIAENLTGDPEADRNYPLYRNGANYMEDRQLFQDALLNDEKFQRMRKPGPNNKGKVKFNNKVEEFLEKHRASFLVPHINALDLTNTLNLLTFIHNRARFLPREFVYQDYEGMYLGSCTHILAGACDPTTSVYFKKFTDKKESGFPVKPIVVYAHREWPANAEREEELTRRGILLPGMGGWLTLQSQAITYLFLTSFCQQMLHLAKMEPVVDPVKNLTDSQILAIELAAAQTIEKARGDKYAENLDEIEALRQYELAYGGTEFFRYSNIISQQSEEAAQNIRILFDDPDYFARKVIEEKEHHWENLRVGYDEVKPGPYIQKYYDDDRVRHALYLDCMRAVLRRAFFDFFIWDAIAECLKNLVVMEAHTFAKAPQIEYVGGGKSIIALGDVEAERESTYDYYPFNAMIQMFVRQAAAFYVYEFRKKAIHAASAPMRDTYCIPNADKKPKGLPKGYYDVPDIELNFRHQASPEERSQVPRMVLELIENFISSPSSCMFVGTRKTAARILRYFEECEDDKKTSEKFSGLIRDTVKSLSIISEIADQMAHFLPNGFYTLKWGDDFETRFIDNFADTLRRCDSYDLPSLNGCSFTTQHVPDKRLARIFSFLDEVQGIGTRNENSYGTARGDIKRFGSSLLKGLIYPLARKEEKNLDYEHRVGAGFVVKNEALERLTLHMQIKKDHWPFHPDEKAWNTLSDASQDEHNHYQGIWKDLKESMKELSKQNRKKLKKPWSKSSKSSNMYDFVADEVKLARAMADISKRQTNDCVKKRRAKKKALDLRRRNQEEAVKRALEAEDAVMQDAPDENVAPDTALPPEDENDAEDIQDPAQGMEIDADITLEPEPEPEAEQPQVLVPPQAVPTEKLNKSCWDFWDSVFSDDPKFVPKVTFSQFTNALDKIGFQQNPQSTRGSSHFTYGYKPGVEHLPGVTSLNVVKPHSGTGNNASVARYIVKHWRHYLEQRGLTLEKLEQRFCRP</sequence>
<evidence type="ECO:0000313" key="2">
    <source>
        <dbReference type="EMBL" id="RGP80141.1"/>
    </source>
</evidence>
<dbReference type="OrthoDB" id="2922289at2759"/>
<accession>A0A395T646</accession>
<gene>
    <name evidence="2" type="ORF">FLONG3_1675</name>
</gene>
<proteinExistence type="predicted"/>
<feature type="region of interest" description="Disordered" evidence="1">
    <location>
        <begin position="966"/>
        <end position="987"/>
    </location>
</feature>
<protein>
    <submittedName>
        <fullName evidence="2">Uncharacterized protein</fullName>
    </submittedName>
</protein>
<name>A0A395T646_9HYPO</name>
<feature type="compositionally biased region" description="Acidic residues" evidence="1">
    <location>
        <begin position="1000"/>
        <end position="1010"/>
    </location>
</feature>